<dbReference type="EMBL" id="UASN01000024">
    <property type="protein sequence ID" value="SQC71585.1"/>
    <property type="molecule type" value="Genomic_DNA"/>
</dbReference>
<dbReference type="AlphaFoldDB" id="A0A2X3HLD4"/>
<keyword evidence="3" id="KW-0028">Amino-acid biosynthesis</keyword>
<organism evidence="8 9">
    <name type="scientific">Klebsiella pneumoniae</name>
    <dbReference type="NCBI Taxonomy" id="573"/>
    <lineage>
        <taxon>Bacteria</taxon>
        <taxon>Pseudomonadati</taxon>
        <taxon>Pseudomonadota</taxon>
        <taxon>Gammaproteobacteria</taxon>
        <taxon>Enterobacterales</taxon>
        <taxon>Enterobacteriaceae</taxon>
        <taxon>Klebsiella/Raoultella group</taxon>
        <taxon>Klebsiella</taxon>
        <taxon>Klebsiella pneumoniae complex</taxon>
    </lineage>
</organism>
<dbReference type="InterPro" id="IPR013785">
    <property type="entry name" value="Aldolase_TIM"/>
</dbReference>
<dbReference type="Proteomes" id="UP000251123">
    <property type="component" value="Unassembled WGS sequence"/>
</dbReference>
<proteinExistence type="predicted"/>
<dbReference type="SUPFAM" id="SSF51366">
    <property type="entry name" value="Ribulose-phoshate binding barrel"/>
    <property type="match status" value="1"/>
</dbReference>
<evidence type="ECO:0000313" key="9">
    <source>
        <dbReference type="Proteomes" id="UP000251123"/>
    </source>
</evidence>
<evidence type="ECO:0000313" key="8">
    <source>
        <dbReference type="EMBL" id="SQC71585.1"/>
    </source>
</evidence>
<dbReference type="GO" id="GO:0004834">
    <property type="term" value="F:tryptophan synthase activity"/>
    <property type="evidence" value="ECO:0007669"/>
    <property type="project" value="UniProtKB-EC"/>
</dbReference>
<evidence type="ECO:0000256" key="1">
    <source>
        <dbReference type="ARBA" id="ARBA00004733"/>
    </source>
</evidence>
<sequence length="50" mass="5141">MSAAIDAGAAGAISGSAIVKIIERHLDEPQTMLDELKAFVQSLKAATKTA</sequence>
<dbReference type="InterPro" id="IPR002028">
    <property type="entry name" value="Trp_synthase_suA"/>
</dbReference>
<evidence type="ECO:0000256" key="2">
    <source>
        <dbReference type="ARBA" id="ARBA00012043"/>
    </source>
</evidence>
<keyword evidence="6 8" id="KW-0456">Lyase</keyword>
<accession>A0A2X3HLD4</accession>
<dbReference type="Pfam" id="PF00290">
    <property type="entry name" value="Trp_syntA"/>
    <property type="match status" value="1"/>
</dbReference>
<evidence type="ECO:0000256" key="3">
    <source>
        <dbReference type="ARBA" id="ARBA00022605"/>
    </source>
</evidence>
<gene>
    <name evidence="8" type="primary">trpA_2</name>
    <name evidence="8" type="ORF">NCTC9601_06751</name>
</gene>
<dbReference type="Gene3D" id="3.20.20.70">
    <property type="entry name" value="Aldolase class I"/>
    <property type="match status" value="1"/>
</dbReference>
<dbReference type="EC" id="4.2.1.20" evidence="2"/>
<name>A0A2X3HLD4_KLEPN</name>
<protein>
    <recommendedName>
        <fullName evidence="2">tryptophan synthase</fullName>
        <ecNumber evidence="2">4.2.1.20</ecNumber>
    </recommendedName>
</protein>
<evidence type="ECO:0000256" key="7">
    <source>
        <dbReference type="ARBA" id="ARBA00049047"/>
    </source>
</evidence>
<evidence type="ECO:0000256" key="5">
    <source>
        <dbReference type="ARBA" id="ARBA00023141"/>
    </source>
</evidence>
<comment type="catalytic activity">
    <reaction evidence="7">
        <text>(1S,2R)-1-C-(indol-3-yl)glycerol 3-phosphate + L-serine = D-glyceraldehyde 3-phosphate + L-tryptophan + H2O</text>
        <dbReference type="Rhea" id="RHEA:10532"/>
        <dbReference type="ChEBI" id="CHEBI:15377"/>
        <dbReference type="ChEBI" id="CHEBI:33384"/>
        <dbReference type="ChEBI" id="CHEBI:57912"/>
        <dbReference type="ChEBI" id="CHEBI:58866"/>
        <dbReference type="ChEBI" id="CHEBI:59776"/>
        <dbReference type="EC" id="4.2.1.20"/>
    </reaction>
</comment>
<dbReference type="InterPro" id="IPR011060">
    <property type="entry name" value="RibuloseP-bd_barrel"/>
</dbReference>
<evidence type="ECO:0000256" key="6">
    <source>
        <dbReference type="ARBA" id="ARBA00023239"/>
    </source>
</evidence>
<keyword evidence="5" id="KW-0057">Aromatic amino acid biosynthesis</keyword>
<dbReference type="UniPathway" id="UPA00035">
    <property type="reaction ID" value="UER00044"/>
</dbReference>
<evidence type="ECO:0000256" key="4">
    <source>
        <dbReference type="ARBA" id="ARBA00022822"/>
    </source>
</evidence>
<comment type="pathway">
    <text evidence="1">Amino-acid biosynthesis; L-tryptophan biosynthesis; L-tryptophan from chorismate: step 5/5.</text>
</comment>
<reference evidence="8 9" key="1">
    <citation type="submission" date="2018-06" db="EMBL/GenBank/DDBJ databases">
        <authorList>
            <consortium name="Pathogen Informatics"/>
            <person name="Doyle S."/>
        </authorList>
    </citation>
    <scope>NUCLEOTIDE SEQUENCE [LARGE SCALE GENOMIC DNA]</scope>
    <source>
        <strain evidence="8 9">NCTC9601</strain>
    </source>
</reference>
<keyword evidence="4" id="KW-0822">Tryptophan biosynthesis</keyword>